<evidence type="ECO:0000256" key="2">
    <source>
        <dbReference type="ARBA" id="ARBA00023157"/>
    </source>
</evidence>
<evidence type="ECO:0000313" key="3">
    <source>
        <dbReference type="Proteomes" id="UP000813463"/>
    </source>
</evidence>
<gene>
    <name evidence="4" type="primary">LOC110800759</name>
</gene>
<keyword evidence="2" id="KW-1015">Disulfide bond</keyword>
<sequence length="182" mass="21113">MWLPVHLLYIYYFVSIVSVKMKKWGLLVFVVLVSTLAATTVAKKLPKPYELCGRVYCDTCRFGFETNVTTYIPGATVELQCDDKSGSRLVFRNTTTTDEHGRFTFQVCEDHGDQYCDVVLVKSPWPHCNKIDRVRGRSRVIVTDFNGMRSYRRHANNMGFFQEYALPVCGDLYQYYFHSDDI</sequence>
<dbReference type="RefSeq" id="XP_056696783.1">
    <property type="nucleotide sequence ID" value="XM_056840805.1"/>
</dbReference>
<dbReference type="InterPro" id="IPR013783">
    <property type="entry name" value="Ig-like_fold"/>
</dbReference>
<proteinExistence type="inferred from homology"/>
<dbReference type="PANTHER" id="PTHR31614:SF5">
    <property type="entry name" value="ALLERGEN-LIKE PROTEIN BRSN20"/>
    <property type="match status" value="1"/>
</dbReference>
<organism evidence="3 4">
    <name type="scientific">Spinacia oleracea</name>
    <name type="common">Spinach</name>
    <dbReference type="NCBI Taxonomy" id="3562"/>
    <lineage>
        <taxon>Eukaryota</taxon>
        <taxon>Viridiplantae</taxon>
        <taxon>Streptophyta</taxon>
        <taxon>Embryophyta</taxon>
        <taxon>Tracheophyta</taxon>
        <taxon>Spermatophyta</taxon>
        <taxon>Magnoliopsida</taxon>
        <taxon>eudicotyledons</taxon>
        <taxon>Gunneridae</taxon>
        <taxon>Pentapetalae</taxon>
        <taxon>Caryophyllales</taxon>
        <taxon>Chenopodiaceae</taxon>
        <taxon>Chenopodioideae</taxon>
        <taxon>Anserineae</taxon>
        <taxon>Spinacia</taxon>
    </lineage>
</organism>
<reference evidence="4" key="2">
    <citation type="submission" date="2025-08" db="UniProtKB">
        <authorList>
            <consortium name="RefSeq"/>
        </authorList>
    </citation>
    <scope>IDENTIFICATION</scope>
    <source>
        <tissue evidence="4">Leaf</tissue>
    </source>
</reference>
<dbReference type="Proteomes" id="UP000813463">
    <property type="component" value="Chromosome 3"/>
</dbReference>
<dbReference type="GeneID" id="110800759"/>
<evidence type="ECO:0000256" key="1">
    <source>
        <dbReference type="ARBA" id="ARBA00010049"/>
    </source>
</evidence>
<name>A0ABM3RME1_SPIOL</name>
<protein>
    <submittedName>
        <fullName evidence="4">Major pollen allergen Lol p 11-like</fullName>
    </submittedName>
</protein>
<reference evidence="3" key="1">
    <citation type="journal article" date="2021" name="Nat. Commun.">
        <title>Genomic analyses provide insights into spinach domestication and the genetic basis of agronomic traits.</title>
        <authorList>
            <person name="Cai X."/>
            <person name="Sun X."/>
            <person name="Xu C."/>
            <person name="Sun H."/>
            <person name="Wang X."/>
            <person name="Ge C."/>
            <person name="Zhang Z."/>
            <person name="Wang Q."/>
            <person name="Fei Z."/>
            <person name="Jiao C."/>
            <person name="Wang Q."/>
        </authorList>
    </citation>
    <scope>NUCLEOTIDE SEQUENCE [LARGE SCALE GENOMIC DNA]</scope>
    <source>
        <strain evidence="3">cv. Varoflay</strain>
    </source>
</reference>
<dbReference type="InterPro" id="IPR006041">
    <property type="entry name" value="Pollen_Ole_e1_allergen"/>
</dbReference>
<dbReference type="PANTHER" id="PTHR31614">
    <property type="entry name" value="PROTEIN DOWNSTREAM OF FLC-RELATED"/>
    <property type="match status" value="1"/>
</dbReference>
<evidence type="ECO:0000313" key="4">
    <source>
        <dbReference type="RefSeq" id="XP_056696783.1"/>
    </source>
</evidence>
<keyword evidence="3" id="KW-1185">Reference proteome</keyword>
<accession>A0ABM3RME1</accession>
<dbReference type="Pfam" id="PF01190">
    <property type="entry name" value="Pollen_Ole_e_1"/>
    <property type="match status" value="1"/>
</dbReference>
<dbReference type="Gene3D" id="2.60.40.10">
    <property type="entry name" value="Immunoglobulins"/>
    <property type="match status" value="1"/>
</dbReference>
<comment type="similarity">
    <text evidence="1">Belongs to the Ole e I family.</text>
</comment>